<protein>
    <recommendedName>
        <fullName evidence="3">amidase</fullName>
        <ecNumber evidence="3">3.5.1.4</ecNumber>
    </recommendedName>
</protein>
<evidence type="ECO:0000313" key="9">
    <source>
        <dbReference type="Proteomes" id="UP000305067"/>
    </source>
</evidence>
<dbReference type="PANTHER" id="PTHR46072">
    <property type="entry name" value="AMIDASE-RELATED-RELATED"/>
    <property type="match status" value="1"/>
</dbReference>
<dbReference type="SUPFAM" id="SSF75304">
    <property type="entry name" value="Amidase signature (AS) enzymes"/>
    <property type="match status" value="1"/>
</dbReference>
<dbReference type="PIRSF" id="PIRSF001221">
    <property type="entry name" value="Amidase_fungi"/>
    <property type="match status" value="1"/>
</dbReference>
<dbReference type="EMBL" id="ML178832">
    <property type="protein sequence ID" value="TFK99720.1"/>
    <property type="molecule type" value="Genomic_DNA"/>
</dbReference>
<evidence type="ECO:0000256" key="2">
    <source>
        <dbReference type="ARBA" id="ARBA00009199"/>
    </source>
</evidence>
<evidence type="ECO:0000313" key="8">
    <source>
        <dbReference type="EMBL" id="TFK99720.1"/>
    </source>
</evidence>
<feature type="domain" description="Amidase" evidence="7">
    <location>
        <begin position="94"/>
        <end position="567"/>
    </location>
</feature>
<evidence type="ECO:0000256" key="4">
    <source>
        <dbReference type="ARBA" id="ARBA00022801"/>
    </source>
</evidence>
<name>A0A5C3QGV5_9AGAR</name>
<accession>A0A5C3QGV5</accession>
<dbReference type="InterPro" id="IPR023631">
    <property type="entry name" value="Amidase_dom"/>
</dbReference>
<dbReference type="EC" id="3.5.1.4" evidence="3"/>
<sequence>MASPAPAPRPTITATASTWQSLAADKRARQAASIPREWILPIHRLPGPKVNEVIGFPEDEKCGLLTTGDLEVTNASIEELLANLTSGTWTAVGVVKAFAKRAIIAHQLTNCLTEIFIEQAITRAAELDAYYDKYGKPVGPLHGLPFSLKDQITVKGLETTMGYVSWIGEYATENALVVDIMIEAGAVPYVRTNVPQTLMWPESFNNIFGRTSNPYNRTLTSGGSSGGEGALIALKGSPLGIGSDIGGSVRIPANFCGIYSLRPSAHRVPYLGAKNSLIGQDSVPSVLGPMSSSISGLKIFFQTILASEPWFRDASCIRKPWSEEEYKLTEHHNKGRVLSFGIMWDDGIVKPHPPVLRALEKVKRALVKKRHKVVEFKAVKHAEICMVAAKIWDAGALQDYTTTTSITGEPIITTMSPTPFAPSTSGAPFRPGSTPSSTVSAYDYWQLNTAKQALRQEYLSAWQATSTTSGTGRPFDAILCPAASWAAPPHGKNTSVQYTMVWNVLDYPVVVLPVTRVDQRLDVRRERSEFLGAMDREVYESYDPKMHEGSPVGIQVVGRNLEDEAVLALAEIVDEALKADA</sequence>
<feature type="active site" description="Charge relay system" evidence="5">
    <location>
        <position position="149"/>
    </location>
</feature>
<reference evidence="8 9" key="1">
    <citation type="journal article" date="2019" name="Nat. Ecol. Evol.">
        <title>Megaphylogeny resolves global patterns of mushroom evolution.</title>
        <authorList>
            <person name="Varga T."/>
            <person name="Krizsan K."/>
            <person name="Foldi C."/>
            <person name="Dima B."/>
            <person name="Sanchez-Garcia M."/>
            <person name="Sanchez-Ramirez S."/>
            <person name="Szollosi G.J."/>
            <person name="Szarkandi J.G."/>
            <person name="Papp V."/>
            <person name="Albert L."/>
            <person name="Andreopoulos W."/>
            <person name="Angelini C."/>
            <person name="Antonin V."/>
            <person name="Barry K.W."/>
            <person name="Bougher N.L."/>
            <person name="Buchanan P."/>
            <person name="Buyck B."/>
            <person name="Bense V."/>
            <person name="Catcheside P."/>
            <person name="Chovatia M."/>
            <person name="Cooper J."/>
            <person name="Damon W."/>
            <person name="Desjardin D."/>
            <person name="Finy P."/>
            <person name="Geml J."/>
            <person name="Haridas S."/>
            <person name="Hughes K."/>
            <person name="Justo A."/>
            <person name="Karasinski D."/>
            <person name="Kautmanova I."/>
            <person name="Kiss B."/>
            <person name="Kocsube S."/>
            <person name="Kotiranta H."/>
            <person name="LaButti K.M."/>
            <person name="Lechner B.E."/>
            <person name="Liimatainen K."/>
            <person name="Lipzen A."/>
            <person name="Lukacs Z."/>
            <person name="Mihaltcheva S."/>
            <person name="Morgado L.N."/>
            <person name="Niskanen T."/>
            <person name="Noordeloos M.E."/>
            <person name="Ohm R.A."/>
            <person name="Ortiz-Santana B."/>
            <person name="Ovrebo C."/>
            <person name="Racz N."/>
            <person name="Riley R."/>
            <person name="Savchenko A."/>
            <person name="Shiryaev A."/>
            <person name="Soop K."/>
            <person name="Spirin V."/>
            <person name="Szebenyi C."/>
            <person name="Tomsovsky M."/>
            <person name="Tulloss R.E."/>
            <person name="Uehling J."/>
            <person name="Grigoriev I.V."/>
            <person name="Vagvolgyi C."/>
            <person name="Papp T."/>
            <person name="Martin F.M."/>
            <person name="Miettinen O."/>
            <person name="Hibbett D.S."/>
            <person name="Nagy L.G."/>
        </authorList>
    </citation>
    <scope>NUCLEOTIDE SEQUENCE [LARGE SCALE GENOMIC DNA]</scope>
    <source>
        <strain evidence="8 9">CBS 309.79</strain>
    </source>
</reference>
<feature type="active site" description="Acyl-ester intermediate" evidence="5">
    <location>
        <position position="248"/>
    </location>
</feature>
<evidence type="ECO:0000256" key="3">
    <source>
        <dbReference type="ARBA" id="ARBA00012922"/>
    </source>
</evidence>
<feature type="binding site" evidence="6">
    <location>
        <begin position="245"/>
        <end position="248"/>
    </location>
    <ligand>
        <name>substrate</name>
    </ligand>
</feature>
<evidence type="ECO:0000259" key="7">
    <source>
        <dbReference type="Pfam" id="PF01425"/>
    </source>
</evidence>
<organism evidence="8 9">
    <name type="scientific">Pterulicium gracile</name>
    <dbReference type="NCBI Taxonomy" id="1884261"/>
    <lineage>
        <taxon>Eukaryota</taxon>
        <taxon>Fungi</taxon>
        <taxon>Dikarya</taxon>
        <taxon>Basidiomycota</taxon>
        <taxon>Agaricomycotina</taxon>
        <taxon>Agaricomycetes</taxon>
        <taxon>Agaricomycetidae</taxon>
        <taxon>Agaricales</taxon>
        <taxon>Pleurotineae</taxon>
        <taxon>Pterulaceae</taxon>
        <taxon>Pterulicium</taxon>
    </lineage>
</organism>
<dbReference type="AlphaFoldDB" id="A0A5C3QGV5"/>
<dbReference type="PROSITE" id="PS00571">
    <property type="entry name" value="AMIDASES"/>
    <property type="match status" value="1"/>
</dbReference>
<comment type="catalytic activity">
    <reaction evidence="1">
        <text>a monocarboxylic acid amide + H2O = a monocarboxylate + NH4(+)</text>
        <dbReference type="Rhea" id="RHEA:12020"/>
        <dbReference type="ChEBI" id="CHEBI:15377"/>
        <dbReference type="ChEBI" id="CHEBI:28938"/>
        <dbReference type="ChEBI" id="CHEBI:35757"/>
        <dbReference type="ChEBI" id="CHEBI:83628"/>
        <dbReference type="EC" id="3.5.1.4"/>
    </reaction>
</comment>
<gene>
    <name evidence="8" type="ORF">BDV98DRAFT_551034</name>
</gene>
<evidence type="ECO:0000256" key="6">
    <source>
        <dbReference type="PIRSR" id="PIRSR001221-2"/>
    </source>
</evidence>
<dbReference type="Gene3D" id="3.90.1300.10">
    <property type="entry name" value="Amidase signature (AS) domain"/>
    <property type="match status" value="1"/>
</dbReference>
<comment type="similarity">
    <text evidence="2">Belongs to the amidase family.</text>
</comment>
<dbReference type="InterPro" id="IPR020556">
    <property type="entry name" value="Amidase_CS"/>
</dbReference>
<dbReference type="Pfam" id="PF01425">
    <property type="entry name" value="Amidase"/>
    <property type="match status" value="1"/>
</dbReference>
<dbReference type="GO" id="GO:0004040">
    <property type="term" value="F:amidase activity"/>
    <property type="evidence" value="ECO:0007669"/>
    <property type="project" value="UniProtKB-EC"/>
</dbReference>
<dbReference type="OrthoDB" id="6428749at2759"/>
<dbReference type="InterPro" id="IPR036928">
    <property type="entry name" value="AS_sf"/>
</dbReference>
<evidence type="ECO:0000256" key="5">
    <source>
        <dbReference type="PIRSR" id="PIRSR001221-1"/>
    </source>
</evidence>
<feature type="binding site" evidence="6">
    <location>
        <position position="224"/>
    </location>
    <ligand>
        <name>substrate</name>
    </ligand>
</feature>
<keyword evidence="9" id="KW-1185">Reference proteome</keyword>
<dbReference type="PANTHER" id="PTHR46072:SF2">
    <property type="entry name" value="AMIDASE (EUROFUNG)"/>
    <property type="match status" value="1"/>
</dbReference>
<keyword evidence="4" id="KW-0378">Hydrolase</keyword>
<evidence type="ECO:0000256" key="1">
    <source>
        <dbReference type="ARBA" id="ARBA00001311"/>
    </source>
</evidence>
<feature type="binding site" evidence="6">
    <location>
        <position position="198"/>
    </location>
    <ligand>
        <name>substrate</name>
    </ligand>
</feature>
<dbReference type="STRING" id="1884261.A0A5C3QGV5"/>
<dbReference type="Proteomes" id="UP000305067">
    <property type="component" value="Unassembled WGS sequence"/>
</dbReference>
<feature type="active site" description="Charge relay system" evidence="5">
    <location>
        <position position="224"/>
    </location>
</feature>
<proteinExistence type="inferred from homology"/>